<dbReference type="GO" id="GO:0051539">
    <property type="term" value="F:4 iron, 4 sulfur cluster binding"/>
    <property type="evidence" value="ECO:0007669"/>
    <property type="project" value="UniProtKB-UniRule"/>
</dbReference>
<dbReference type="PROSITE" id="PS01244">
    <property type="entry name" value="ACONITASE_2"/>
    <property type="match status" value="1"/>
</dbReference>
<dbReference type="InterPro" id="IPR015928">
    <property type="entry name" value="Aconitase/3IPM_dehydase_swvl"/>
</dbReference>
<organism evidence="21 22">
    <name type="scientific">Trichocladium antarcticum</name>
    <dbReference type="NCBI Taxonomy" id="1450529"/>
    <lineage>
        <taxon>Eukaryota</taxon>
        <taxon>Fungi</taxon>
        <taxon>Dikarya</taxon>
        <taxon>Ascomycota</taxon>
        <taxon>Pezizomycotina</taxon>
        <taxon>Sordariomycetes</taxon>
        <taxon>Sordariomycetidae</taxon>
        <taxon>Sordariales</taxon>
        <taxon>Chaetomiaceae</taxon>
        <taxon>Trichocladium</taxon>
    </lineage>
</organism>
<dbReference type="PRINTS" id="PR00415">
    <property type="entry name" value="ACONITASE"/>
</dbReference>
<reference evidence="21" key="1">
    <citation type="journal article" date="2023" name="Mol. Phylogenet. Evol.">
        <title>Genome-scale phylogeny and comparative genomics of the fungal order Sordariales.</title>
        <authorList>
            <person name="Hensen N."/>
            <person name="Bonometti L."/>
            <person name="Westerberg I."/>
            <person name="Brannstrom I.O."/>
            <person name="Guillou S."/>
            <person name="Cros-Aarteil S."/>
            <person name="Calhoun S."/>
            <person name="Haridas S."/>
            <person name="Kuo A."/>
            <person name="Mondo S."/>
            <person name="Pangilinan J."/>
            <person name="Riley R."/>
            <person name="LaButti K."/>
            <person name="Andreopoulos B."/>
            <person name="Lipzen A."/>
            <person name="Chen C."/>
            <person name="Yan M."/>
            <person name="Daum C."/>
            <person name="Ng V."/>
            <person name="Clum A."/>
            <person name="Steindorff A."/>
            <person name="Ohm R.A."/>
            <person name="Martin F."/>
            <person name="Silar P."/>
            <person name="Natvig D.O."/>
            <person name="Lalanne C."/>
            <person name="Gautier V."/>
            <person name="Ament-Velasquez S.L."/>
            <person name="Kruys A."/>
            <person name="Hutchinson M.I."/>
            <person name="Powell A.J."/>
            <person name="Barry K."/>
            <person name="Miller A.N."/>
            <person name="Grigoriev I.V."/>
            <person name="Debuchy R."/>
            <person name="Gladieux P."/>
            <person name="Hiltunen Thoren M."/>
            <person name="Johannesson H."/>
        </authorList>
    </citation>
    <scope>NUCLEOTIDE SEQUENCE</scope>
    <source>
        <strain evidence="21">CBS 123565</strain>
    </source>
</reference>
<accession>A0AAN6UJI7</accession>
<dbReference type="CDD" id="cd01674">
    <property type="entry name" value="Homoaconitase_Swivel"/>
    <property type="match status" value="1"/>
</dbReference>
<comment type="subcellular location">
    <subcellularLocation>
        <location evidence="2 17">Mitochondrion</location>
    </subcellularLocation>
</comment>
<evidence type="ECO:0000256" key="18">
    <source>
        <dbReference type="SAM" id="MobiDB-lite"/>
    </source>
</evidence>
<evidence type="ECO:0000256" key="6">
    <source>
        <dbReference type="ARBA" id="ARBA00021560"/>
    </source>
</evidence>
<keyword evidence="12 17" id="KW-0496">Mitochondrion</keyword>
<dbReference type="PANTHER" id="PTHR43822">
    <property type="entry name" value="HOMOACONITASE, MITOCHONDRIAL-RELATED"/>
    <property type="match status" value="1"/>
</dbReference>
<dbReference type="FunFam" id="3.30.499.10:FF:000013">
    <property type="entry name" value="Homoaconitase, mitochondrial"/>
    <property type="match status" value="1"/>
</dbReference>
<evidence type="ECO:0000256" key="17">
    <source>
        <dbReference type="RuleBase" id="RU362038"/>
    </source>
</evidence>
<comment type="caution">
    <text evidence="21">The sequence shown here is derived from an EMBL/GenBank/DDBJ whole genome shotgun (WGS) entry which is preliminary data.</text>
</comment>
<dbReference type="SUPFAM" id="SSF53732">
    <property type="entry name" value="Aconitase iron-sulfur domain"/>
    <property type="match status" value="1"/>
</dbReference>
<keyword evidence="13 17" id="KW-0457">Lysine biosynthesis</keyword>
<dbReference type="Pfam" id="PF00330">
    <property type="entry name" value="Aconitase"/>
    <property type="match status" value="1"/>
</dbReference>
<evidence type="ECO:0000256" key="9">
    <source>
        <dbReference type="ARBA" id="ARBA00022946"/>
    </source>
</evidence>
<dbReference type="PROSITE" id="PS00450">
    <property type="entry name" value="ACONITASE_1"/>
    <property type="match status" value="1"/>
</dbReference>
<dbReference type="GO" id="GO:0019878">
    <property type="term" value="P:lysine biosynthetic process via aminoadipic acid"/>
    <property type="evidence" value="ECO:0007669"/>
    <property type="project" value="UniProtKB-UniRule"/>
</dbReference>
<dbReference type="InterPro" id="IPR036008">
    <property type="entry name" value="Aconitase_4Fe-4S_dom"/>
</dbReference>
<comment type="pathway">
    <text evidence="3 17">Amino-acid biosynthesis; L-lysine biosynthesis via AAA pathway; L-alpha-aminoadipate from 2-oxoglutarate: step 3/5.</text>
</comment>
<evidence type="ECO:0000256" key="2">
    <source>
        <dbReference type="ARBA" id="ARBA00004173"/>
    </source>
</evidence>
<keyword evidence="8 17" id="KW-0479">Metal-binding</keyword>
<dbReference type="GO" id="GO:0005739">
    <property type="term" value="C:mitochondrion"/>
    <property type="evidence" value="ECO:0007669"/>
    <property type="project" value="UniProtKB-SubCell"/>
</dbReference>
<evidence type="ECO:0000256" key="8">
    <source>
        <dbReference type="ARBA" id="ARBA00022723"/>
    </source>
</evidence>
<keyword evidence="11 17" id="KW-0411">Iron-sulfur</keyword>
<evidence type="ECO:0000313" key="22">
    <source>
        <dbReference type="Proteomes" id="UP001304895"/>
    </source>
</evidence>
<comment type="similarity">
    <text evidence="4 17">Belongs to the aconitase/IPM isomerase family.</text>
</comment>
<keyword evidence="10 17" id="KW-0408">Iron</keyword>
<dbReference type="AlphaFoldDB" id="A0AAN6UJI7"/>
<keyword evidence="7 17" id="KW-0028">Amino-acid biosynthesis</keyword>
<evidence type="ECO:0000256" key="11">
    <source>
        <dbReference type="ARBA" id="ARBA00023014"/>
    </source>
</evidence>
<dbReference type="InterPro" id="IPR004418">
    <property type="entry name" value="Homoaconitase_mito"/>
</dbReference>
<comment type="catalytic activity">
    <reaction evidence="15 17">
        <text>(2R,3S)-homoisocitrate = cis-homoaconitate + H2O</text>
        <dbReference type="Rhea" id="RHEA:15485"/>
        <dbReference type="ChEBI" id="CHEBI:15377"/>
        <dbReference type="ChEBI" id="CHEBI:15404"/>
        <dbReference type="ChEBI" id="CHEBI:58174"/>
        <dbReference type="EC" id="4.2.1.36"/>
    </reaction>
</comment>
<reference evidence="21" key="2">
    <citation type="submission" date="2023-05" db="EMBL/GenBank/DDBJ databases">
        <authorList>
            <consortium name="Lawrence Berkeley National Laboratory"/>
            <person name="Steindorff A."/>
            <person name="Hensen N."/>
            <person name="Bonometti L."/>
            <person name="Westerberg I."/>
            <person name="Brannstrom I.O."/>
            <person name="Guillou S."/>
            <person name="Cros-Aarteil S."/>
            <person name="Calhoun S."/>
            <person name="Haridas S."/>
            <person name="Kuo A."/>
            <person name="Mondo S."/>
            <person name="Pangilinan J."/>
            <person name="Riley R."/>
            <person name="Labutti K."/>
            <person name="Andreopoulos B."/>
            <person name="Lipzen A."/>
            <person name="Chen C."/>
            <person name="Yanf M."/>
            <person name="Daum C."/>
            <person name="Ng V."/>
            <person name="Clum A."/>
            <person name="Ohm R."/>
            <person name="Martin F."/>
            <person name="Silar P."/>
            <person name="Natvig D."/>
            <person name="Lalanne C."/>
            <person name="Gautier V."/>
            <person name="Ament-Velasquez S.L."/>
            <person name="Kruys A."/>
            <person name="Hutchinson M.I."/>
            <person name="Powell A.J."/>
            <person name="Barry K."/>
            <person name="Miller A.N."/>
            <person name="Grigoriev I.V."/>
            <person name="Debuchy R."/>
            <person name="Gladieux P."/>
            <person name="Thoren M.H."/>
            <person name="Johannesson H."/>
        </authorList>
    </citation>
    <scope>NUCLEOTIDE SEQUENCE</scope>
    <source>
        <strain evidence="21">CBS 123565</strain>
    </source>
</reference>
<dbReference type="InterPro" id="IPR018136">
    <property type="entry name" value="Aconitase_4Fe-4S_BS"/>
</dbReference>
<feature type="domain" description="Aconitase/3-isopropylmalate dehydratase large subunit alpha/beta/alpha" evidence="19">
    <location>
        <begin position="80"/>
        <end position="521"/>
    </location>
</feature>
<sequence length="776" mass="83837">MLRKAIAVAPWARSLGRATPTRRCVYLQQIVRLRCHQPPSLRSLSTTTAARATVSSNKVTRGPALASSPSESKTPQTLTEKIVQRHAVGLPEGKLVRSGDYVQIRPHRCLSHDNTWPIAQKFMSMDATRIEDPTQPVFALDHQVQLKDESNLRKYNLIEAFAKKHGIAFFPAGYGIGHQVMIEELFVWPGTLCVGSDSHSNMYGGIGSLGVAVVRTDGASIWATGKSWFRVPPVAHVTLTGTLPAGVTGKDVILALCGLFPSDVLNHSVEFAGSEETMASLSVDDRLTISNMSTEWSATSAMFPIDKTLESWLRNKATEAATDKVRTTRERLTHDMIDQLYANPTRVQADPGAHYAKKLYLNLSTLSPQITGPNSVKISTPLSELAPKNIKVNKAYIVSCTNSRSSDLKAAAKVFQDAAKGSGSREIPKIADHVELYIAAASITEQKMAEKEGSWQTLLDAGAIPLPAACGPCIGLGRGLLQDGEVGISASNRNFKGRMGSRLAQAYLASPEVVAASALSGKISGTGVYKTPENLNGIDFGYGTGLPASPLRELESAAEQLDALIDRVESSVQSDDAAKETTRILPGFPEAITGEIVFCDADNLDTDNIYAAKWTYQDDITKEGMAEVCMSNYDPDFGSVAKPNDVLVSGFNFGCGSSREQAATSILARQIPLVVAGSFSSIFARNSINNALLGMEVPRLVERLRAAFPSSEKVPTRRTGWTLTWDISRSTVKVQEGEGGECWEEKVGEFPENLQEIIAKGGLTDWVKHEIAKVAV</sequence>
<evidence type="ECO:0000256" key="15">
    <source>
        <dbReference type="ARBA" id="ARBA00029338"/>
    </source>
</evidence>
<keyword evidence="22" id="KW-1185">Reference proteome</keyword>
<evidence type="ECO:0000256" key="3">
    <source>
        <dbReference type="ARBA" id="ARBA00005106"/>
    </source>
</evidence>
<evidence type="ECO:0000256" key="1">
    <source>
        <dbReference type="ARBA" id="ARBA00003422"/>
    </source>
</evidence>
<dbReference type="InterPro" id="IPR015931">
    <property type="entry name" value="Acnase/IPM_dHydase_lsu_aba_1/3"/>
</dbReference>
<dbReference type="Gene3D" id="3.30.499.10">
    <property type="entry name" value="Aconitase, domain 3"/>
    <property type="match status" value="2"/>
</dbReference>
<dbReference type="Gene3D" id="3.20.19.10">
    <property type="entry name" value="Aconitase, domain 4"/>
    <property type="match status" value="1"/>
</dbReference>
<comment type="function">
    <text evidence="1 17">Catalyzes the reversible hydration of cis-homoaconitate to (2R,3S)-homoisocitrate, a step in the alpha-aminoadipate pathway for lysine biosynthesis.</text>
</comment>
<dbReference type="Proteomes" id="UP001304895">
    <property type="component" value="Unassembled WGS sequence"/>
</dbReference>
<dbReference type="NCBIfam" id="TIGR00139">
    <property type="entry name" value="h_aconitase"/>
    <property type="match status" value="1"/>
</dbReference>
<protein>
    <recommendedName>
        <fullName evidence="6 17">Homoaconitase, mitochondrial</fullName>
        <ecNumber evidence="5 17">4.2.1.36</ecNumber>
    </recommendedName>
    <alternativeName>
        <fullName evidence="16 17">Homoaconitate hydratase</fullName>
    </alternativeName>
</protein>
<comment type="cofactor">
    <cofactor evidence="17">
        <name>[4Fe-4S] cluster</name>
        <dbReference type="ChEBI" id="CHEBI:49883"/>
    </cofactor>
    <text evidence="17">Binds 1 [4Fe-4S] cluster per subunit.</text>
</comment>
<evidence type="ECO:0000256" key="14">
    <source>
        <dbReference type="ARBA" id="ARBA00023239"/>
    </source>
</evidence>
<dbReference type="GO" id="GO:0046872">
    <property type="term" value="F:metal ion binding"/>
    <property type="evidence" value="ECO:0007669"/>
    <property type="project" value="UniProtKB-UniRule"/>
</dbReference>
<evidence type="ECO:0000256" key="7">
    <source>
        <dbReference type="ARBA" id="ARBA00022605"/>
    </source>
</evidence>
<dbReference type="InterPro" id="IPR039386">
    <property type="entry name" value="Homoaconitase_swivel"/>
</dbReference>
<feature type="region of interest" description="Disordered" evidence="18">
    <location>
        <begin position="42"/>
        <end position="77"/>
    </location>
</feature>
<keyword evidence="14 17" id="KW-0456">Lyase</keyword>
<evidence type="ECO:0000256" key="10">
    <source>
        <dbReference type="ARBA" id="ARBA00023004"/>
    </source>
</evidence>
<evidence type="ECO:0000256" key="4">
    <source>
        <dbReference type="ARBA" id="ARBA00007185"/>
    </source>
</evidence>
<evidence type="ECO:0000313" key="21">
    <source>
        <dbReference type="EMBL" id="KAK4134038.1"/>
    </source>
</evidence>
<feature type="compositionally biased region" description="Polar residues" evidence="18">
    <location>
        <begin position="67"/>
        <end position="77"/>
    </location>
</feature>
<dbReference type="EC" id="4.2.1.36" evidence="5 17"/>
<gene>
    <name evidence="21" type="ORF">BT67DRAFT_441957</name>
</gene>
<evidence type="ECO:0000256" key="16">
    <source>
        <dbReference type="ARBA" id="ARBA00032706"/>
    </source>
</evidence>
<dbReference type="PANTHER" id="PTHR43822:SF2">
    <property type="entry name" value="HOMOACONITASE, MITOCHONDRIAL"/>
    <property type="match status" value="1"/>
</dbReference>
<name>A0AAN6UJI7_9PEZI</name>
<evidence type="ECO:0000256" key="13">
    <source>
        <dbReference type="ARBA" id="ARBA00023154"/>
    </source>
</evidence>
<dbReference type="SUPFAM" id="SSF52016">
    <property type="entry name" value="LeuD/IlvD-like"/>
    <property type="match status" value="1"/>
</dbReference>
<dbReference type="Gene3D" id="3.40.1060.10">
    <property type="entry name" value="Aconitase, Domain 2"/>
    <property type="match status" value="1"/>
</dbReference>
<dbReference type="InterPro" id="IPR001030">
    <property type="entry name" value="Acoase/IPM_deHydtase_lsu_aba"/>
</dbReference>
<feature type="domain" description="Aconitase A/isopropylmalate dehydratase small subunit swivel" evidence="20">
    <location>
        <begin position="581"/>
        <end position="699"/>
    </location>
</feature>
<evidence type="ECO:0000259" key="20">
    <source>
        <dbReference type="Pfam" id="PF00694"/>
    </source>
</evidence>
<proteinExistence type="inferred from homology"/>
<feature type="compositionally biased region" description="Low complexity" evidence="18">
    <location>
        <begin position="42"/>
        <end position="56"/>
    </location>
</feature>
<keyword evidence="9 17" id="KW-0809">Transit peptide</keyword>
<dbReference type="InterPro" id="IPR000573">
    <property type="entry name" value="AconitaseA/IPMdHydase_ssu_swvl"/>
</dbReference>
<evidence type="ECO:0000256" key="5">
    <source>
        <dbReference type="ARBA" id="ARBA00012022"/>
    </source>
</evidence>
<dbReference type="EMBL" id="MU853409">
    <property type="protein sequence ID" value="KAK4134038.1"/>
    <property type="molecule type" value="Genomic_DNA"/>
</dbReference>
<dbReference type="InterPro" id="IPR050067">
    <property type="entry name" value="IPM_dehydratase_rel_enz"/>
</dbReference>
<evidence type="ECO:0000259" key="19">
    <source>
        <dbReference type="Pfam" id="PF00330"/>
    </source>
</evidence>
<dbReference type="GO" id="GO:0004409">
    <property type="term" value="F:homoaconitate hydratase activity"/>
    <property type="evidence" value="ECO:0007669"/>
    <property type="project" value="UniProtKB-UniRule"/>
</dbReference>
<evidence type="ECO:0000256" key="12">
    <source>
        <dbReference type="ARBA" id="ARBA00023128"/>
    </source>
</evidence>
<dbReference type="Pfam" id="PF00694">
    <property type="entry name" value="Aconitase_C"/>
    <property type="match status" value="1"/>
</dbReference>
<dbReference type="InterPro" id="IPR015932">
    <property type="entry name" value="Aconitase_dom2"/>
</dbReference>